<keyword evidence="2" id="KW-1185">Reference proteome</keyword>
<reference evidence="1 2" key="1">
    <citation type="submission" date="2016-08" db="EMBL/GenBank/DDBJ databases">
        <title>A Parts List for Fungal Cellulosomes Revealed by Comparative Genomics.</title>
        <authorList>
            <consortium name="DOE Joint Genome Institute"/>
            <person name="Haitjema C.H."/>
            <person name="Gilmore S.P."/>
            <person name="Henske J.K."/>
            <person name="Solomon K.V."/>
            <person name="De Groot R."/>
            <person name="Kuo A."/>
            <person name="Mondo S.J."/>
            <person name="Salamov A.A."/>
            <person name="Labutti K."/>
            <person name="Zhao Z."/>
            <person name="Chiniquy J."/>
            <person name="Barry K."/>
            <person name="Brewer H.M."/>
            <person name="Purvine S.O."/>
            <person name="Wright A.T."/>
            <person name="Boxma B."/>
            <person name="Van Alen T."/>
            <person name="Hackstein J.H."/>
            <person name="Baker S.E."/>
            <person name="Grigoriev I.V."/>
            <person name="O'Malley M.A."/>
        </authorList>
    </citation>
    <scope>NUCLEOTIDE SEQUENCE [LARGE SCALE GENOMIC DNA]</scope>
    <source>
        <strain evidence="1 2">G1</strain>
    </source>
</reference>
<sequence>MFNEVTFKNLIITEHWPSNNLLFRGSSFSTSSNSLCNEYRTNFNSLLNIRNYSSQTSITGSVDGLSASNNSISSSSIPSCYSSHISIFSSQKSLLDTIEEEK</sequence>
<dbReference type="EMBL" id="MCOG01000406">
    <property type="protein sequence ID" value="ORY09557.1"/>
    <property type="molecule type" value="Genomic_DNA"/>
</dbReference>
<gene>
    <name evidence="1" type="ORF">LY90DRAFT_708989</name>
</gene>
<evidence type="ECO:0000313" key="1">
    <source>
        <dbReference type="EMBL" id="ORY09557.1"/>
    </source>
</evidence>
<accession>A0A1Y1ZHR3</accession>
<dbReference type="OrthoDB" id="10566481at2759"/>
<proteinExistence type="predicted"/>
<comment type="caution">
    <text evidence="1">The sequence shown here is derived from an EMBL/GenBank/DDBJ whole genome shotgun (WGS) entry which is preliminary data.</text>
</comment>
<dbReference type="Proteomes" id="UP000193920">
    <property type="component" value="Unassembled WGS sequence"/>
</dbReference>
<organism evidence="1 2">
    <name type="scientific">Neocallimastix californiae</name>
    <dbReference type="NCBI Taxonomy" id="1754190"/>
    <lineage>
        <taxon>Eukaryota</taxon>
        <taxon>Fungi</taxon>
        <taxon>Fungi incertae sedis</taxon>
        <taxon>Chytridiomycota</taxon>
        <taxon>Chytridiomycota incertae sedis</taxon>
        <taxon>Neocallimastigomycetes</taxon>
        <taxon>Neocallimastigales</taxon>
        <taxon>Neocallimastigaceae</taxon>
        <taxon>Neocallimastix</taxon>
    </lineage>
</organism>
<name>A0A1Y1ZHR3_9FUNG</name>
<dbReference type="AlphaFoldDB" id="A0A1Y1ZHR3"/>
<protein>
    <submittedName>
        <fullName evidence="1">Uncharacterized protein</fullName>
    </submittedName>
</protein>
<evidence type="ECO:0000313" key="2">
    <source>
        <dbReference type="Proteomes" id="UP000193920"/>
    </source>
</evidence>